<evidence type="ECO:0000313" key="1">
    <source>
        <dbReference type="EMBL" id="AEI39955.1"/>
    </source>
</evidence>
<name>F8FL36_PAEMK</name>
<accession>F8FL36</accession>
<gene>
    <name evidence="1" type="ordered locus">KNP414_01391</name>
</gene>
<dbReference type="HOGENOM" id="CLU_3171050_0_0_9"/>
<reference evidence="1 2" key="2">
    <citation type="journal article" date="2013" name="Genome Announc.">
        <title>Genome Sequence of Growth-Improving Paenibacillus mucilaginosus Strain KNP414.</title>
        <authorList>
            <person name="Lu J.J."/>
            <person name="Wang J.F."/>
            <person name="Hu X.F."/>
        </authorList>
    </citation>
    <scope>NUCLEOTIDE SEQUENCE [LARGE SCALE GENOMIC DNA]</scope>
    <source>
        <strain evidence="1 2">KNP414</strain>
    </source>
</reference>
<proteinExistence type="predicted"/>
<dbReference type="EMBL" id="CP002869">
    <property type="protein sequence ID" value="AEI39955.1"/>
    <property type="molecule type" value="Genomic_DNA"/>
</dbReference>
<sequence length="47" mass="5273">MDAALRLHFPASFPHGTGSGKPPSQPCKGFRFCSRIINKIINLFYNH</sequence>
<reference evidence="2" key="1">
    <citation type="submission" date="2011-06" db="EMBL/GenBank/DDBJ databases">
        <title>Complete genome sequence of Paenibacillus mucilaginosus KNP414.</title>
        <authorList>
            <person name="Wang J."/>
            <person name="Hu S."/>
            <person name="Hu X."/>
            <person name="Zhang B."/>
            <person name="Dong D."/>
            <person name="Zhang S."/>
            <person name="Zhao K."/>
            <person name="Wu D."/>
        </authorList>
    </citation>
    <scope>NUCLEOTIDE SEQUENCE [LARGE SCALE GENOMIC DNA]</scope>
    <source>
        <strain evidence="2">KNP414</strain>
    </source>
</reference>
<dbReference type="PATRIC" id="fig|1036673.3.peg.1216"/>
<protein>
    <submittedName>
        <fullName evidence="1">Uncharacterized protein</fullName>
    </submittedName>
</protein>
<dbReference type="Proteomes" id="UP000006620">
    <property type="component" value="Chromosome"/>
</dbReference>
<organism evidence="1 2">
    <name type="scientific">Paenibacillus mucilaginosus (strain KNP414)</name>
    <dbReference type="NCBI Taxonomy" id="1036673"/>
    <lineage>
        <taxon>Bacteria</taxon>
        <taxon>Bacillati</taxon>
        <taxon>Bacillota</taxon>
        <taxon>Bacilli</taxon>
        <taxon>Bacillales</taxon>
        <taxon>Paenibacillaceae</taxon>
        <taxon>Paenibacillus</taxon>
    </lineage>
</organism>
<dbReference type="KEGG" id="pms:KNP414_01391"/>
<evidence type="ECO:0000313" key="2">
    <source>
        <dbReference type="Proteomes" id="UP000006620"/>
    </source>
</evidence>
<dbReference type="AlphaFoldDB" id="F8FL36"/>